<evidence type="ECO:0000256" key="2">
    <source>
        <dbReference type="ARBA" id="ARBA00012418"/>
    </source>
</evidence>
<feature type="domain" description="DNA-directed RNA polymerase subunit 2 hybrid-binding" evidence="7">
    <location>
        <begin position="37"/>
        <end position="261"/>
    </location>
</feature>
<accession>A0A8R7U5S0</accession>
<evidence type="ECO:0000256" key="3">
    <source>
        <dbReference type="ARBA" id="ARBA00022478"/>
    </source>
</evidence>
<keyword evidence="3" id="KW-0240">DNA-directed RNA polymerase</keyword>
<dbReference type="Pfam" id="PF00562">
    <property type="entry name" value="RNA_pol_Rpb2_6"/>
    <property type="match status" value="1"/>
</dbReference>
<name>A0A8R7U5S0_TRIUA</name>
<evidence type="ECO:0000256" key="6">
    <source>
        <dbReference type="ARBA" id="ARBA00023163"/>
    </source>
</evidence>
<dbReference type="GO" id="GO:0006351">
    <property type="term" value="P:DNA-templated transcription"/>
    <property type="evidence" value="ECO:0007669"/>
    <property type="project" value="InterPro"/>
</dbReference>
<evidence type="ECO:0000256" key="1">
    <source>
        <dbReference type="ARBA" id="ARBA00006835"/>
    </source>
</evidence>
<dbReference type="Gene3D" id="2.40.270.10">
    <property type="entry name" value="DNA-directed RNA polymerase, subunit 2, domain 6"/>
    <property type="match status" value="1"/>
</dbReference>
<dbReference type="SUPFAM" id="SSF64484">
    <property type="entry name" value="beta and beta-prime subunits of DNA dependent RNA-polymerase"/>
    <property type="match status" value="1"/>
</dbReference>
<dbReference type="GO" id="GO:0003677">
    <property type="term" value="F:DNA binding"/>
    <property type="evidence" value="ECO:0007669"/>
    <property type="project" value="InterPro"/>
</dbReference>
<dbReference type="InterPro" id="IPR014724">
    <property type="entry name" value="RNA_pol_RPB2_OB-fold"/>
</dbReference>
<dbReference type="Proteomes" id="UP000015106">
    <property type="component" value="Chromosome 4"/>
</dbReference>
<evidence type="ECO:0000259" key="7">
    <source>
        <dbReference type="Pfam" id="PF00562"/>
    </source>
</evidence>
<evidence type="ECO:0000313" key="8">
    <source>
        <dbReference type="EnsemblPlants" id="TuG1812G0400001772.01.T01"/>
    </source>
</evidence>
<dbReference type="GO" id="GO:0032549">
    <property type="term" value="F:ribonucleoside binding"/>
    <property type="evidence" value="ECO:0007669"/>
    <property type="project" value="InterPro"/>
</dbReference>
<dbReference type="GO" id="GO:0000428">
    <property type="term" value="C:DNA-directed RNA polymerase complex"/>
    <property type="evidence" value="ECO:0007669"/>
    <property type="project" value="UniProtKB-KW"/>
</dbReference>
<evidence type="ECO:0000256" key="5">
    <source>
        <dbReference type="ARBA" id="ARBA00022695"/>
    </source>
</evidence>
<evidence type="ECO:0000256" key="4">
    <source>
        <dbReference type="ARBA" id="ARBA00022679"/>
    </source>
</evidence>
<dbReference type="InterPro" id="IPR007120">
    <property type="entry name" value="DNA-dir_RNAP_su2_dom"/>
</dbReference>
<dbReference type="InterPro" id="IPR037033">
    <property type="entry name" value="DNA-dir_RNAP_su2_hyb_sf"/>
</dbReference>
<protein>
    <recommendedName>
        <fullName evidence="2">DNA-directed RNA polymerase</fullName>
        <ecNumber evidence="2">2.7.7.6</ecNumber>
    </recommendedName>
</protein>
<reference evidence="9" key="1">
    <citation type="journal article" date="2013" name="Nature">
        <title>Draft genome of the wheat A-genome progenitor Triticum urartu.</title>
        <authorList>
            <person name="Ling H.Q."/>
            <person name="Zhao S."/>
            <person name="Liu D."/>
            <person name="Wang J."/>
            <person name="Sun H."/>
            <person name="Zhang C."/>
            <person name="Fan H."/>
            <person name="Li D."/>
            <person name="Dong L."/>
            <person name="Tao Y."/>
            <person name="Gao C."/>
            <person name="Wu H."/>
            <person name="Li Y."/>
            <person name="Cui Y."/>
            <person name="Guo X."/>
            <person name="Zheng S."/>
            <person name="Wang B."/>
            <person name="Yu K."/>
            <person name="Liang Q."/>
            <person name="Yang W."/>
            <person name="Lou X."/>
            <person name="Chen J."/>
            <person name="Feng M."/>
            <person name="Jian J."/>
            <person name="Zhang X."/>
            <person name="Luo G."/>
            <person name="Jiang Y."/>
            <person name="Liu J."/>
            <person name="Wang Z."/>
            <person name="Sha Y."/>
            <person name="Zhang B."/>
            <person name="Wu H."/>
            <person name="Tang D."/>
            <person name="Shen Q."/>
            <person name="Xue P."/>
            <person name="Zou S."/>
            <person name="Wang X."/>
            <person name="Liu X."/>
            <person name="Wang F."/>
            <person name="Yang Y."/>
            <person name="An X."/>
            <person name="Dong Z."/>
            <person name="Zhang K."/>
            <person name="Zhang X."/>
            <person name="Luo M.C."/>
            <person name="Dvorak J."/>
            <person name="Tong Y."/>
            <person name="Wang J."/>
            <person name="Yang H."/>
            <person name="Li Z."/>
            <person name="Wang D."/>
            <person name="Zhang A."/>
            <person name="Wang J."/>
        </authorList>
    </citation>
    <scope>NUCLEOTIDE SEQUENCE</scope>
    <source>
        <strain evidence="9">cv. G1812</strain>
    </source>
</reference>
<dbReference type="Gene3D" id="2.40.50.150">
    <property type="match status" value="1"/>
</dbReference>
<dbReference type="Gramene" id="TuG1812G0400001772.01.T01">
    <property type="protein sequence ID" value="TuG1812G0400001772.01.T01"/>
    <property type="gene ID" value="TuG1812G0400001772.01"/>
</dbReference>
<evidence type="ECO:0000313" key="9">
    <source>
        <dbReference type="Proteomes" id="UP000015106"/>
    </source>
</evidence>
<organism evidence="8 9">
    <name type="scientific">Triticum urartu</name>
    <name type="common">Red wild einkorn</name>
    <name type="synonym">Crithodium urartu</name>
    <dbReference type="NCBI Taxonomy" id="4572"/>
    <lineage>
        <taxon>Eukaryota</taxon>
        <taxon>Viridiplantae</taxon>
        <taxon>Streptophyta</taxon>
        <taxon>Embryophyta</taxon>
        <taxon>Tracheophyta</taxon>
        <taxon>Spermatophyta</taxon>
        <taxon>Magnoliopsida</taxon>
        <taxon>Liliopsida</taxon>
        <taxon>Poales</taxon>
        <taxon>Poaceae</taxon>
        <taxon>BOP clade</taxon>
        <taxon>Pooideae</taxon>
        <taxon>Triticodae</taxon>
        <taxon>Triticeae</taxon>
        <taxon>Triticinae</taxon>
        <taxon>Triticum</taxon>
    </lineage>
</organism>
<dbReference type="Gene3D" id="2.40.50.100">
    <property type="match status" value="1"/>
</dbReference>
<dbReference type="EnsemblPlants" id="TuG1812G0400001772.01.T01">
    <property type="protein sequence ID" value="TuG1812G0400001772.01.T01"/>
    <property type="gene ID" value="TuG1812G0400001772.01"/>
</dbReference>
<dbReference type="AlphaFoldDB" id="A0A8R7U5S0"/>
<keyword evidence="4" id="KW-0808">Transferase</keyword>
<dbReference type="GO" id="GO:0003899">
    <property type="term" value="F:DNA-directed RNA polymerase activity"/>
    <property type="evidence" value="ECO:0007669"/>
    <property type="project" value="UniProtKB-EC"/>
</dbReference>
<keyword evidence="9" id="KW-1185">Reference proteome</keyword>
<reference evidence="8" key="3">
    <citation type="submission" date="2022-06" db="UniProtKB">
        <authorList>
            <consortium name="EnsemblPlants"/>
        </authorList>
    </citation>
    <scope>IDENTIFICATION</scope>
</reference>
<keyword evidence="5" id="KW-0548">Nucleotidyltransferase</keyword>
<dbReference type="EC" id="2.7.7.6" evidence="2"/>
<reference evidence="8" key="2">
    <citation type="submission" date="2018-03" db="EMBL/GenBank/DDBJ databases">
        <title>The Triticum urartu genome reveals the dynamic nature of wheat genome evolution.</title>
        <authorList>
            <person name="Ling H."/>
            <person name="Ma B."/>
            <person name="Shi X."/>
            <person name="Liu H."/>
            <person name="Dong L."/>
            <person name="Sun H."/>
            <person name="Cao Y."/>
            <person name="Gao Q."/>
            <person name="Zheng S."/>
            <person name="Li Y."/>
            <person name="Yu Y."/>
            <person name="Du H."/>
            <person name="Qi M."/>
            <person name="Li Y."/>
            <person name="Yu H."/>
            <person name="Cui Y."/>
            <person name="Wang N."/>
            <person name="Chen C."/>
            <person name="Wu H."/>
            <person name="Zhao Y."/>
            <person name="Zhang J."/>
            <person name="Li Y."/>
            <person name="Zhou W."/>
            <person name="Zhang B."/>
            <person name="Hu W."/>
            <person name="Eijk M."/>
            <person name="Tang J."/>
            <person name="Witsenboer H."/>
            <person name="Zhao S."/>
            <person name="Li Z."/>
            <person name="Zhang A."/>
            <person name="Wang D."/>
            <person name="Liang C."/>
        </authorList>
    </citation>
    <scope>NUCLEOTIDE SEQUENCE [LARGE SCALE GENOMIC DNA]</scope>
    <source>
        <strain evidence="8">cv. G1812</strain>
    </source>
</reference>
<comment type="similarity">
    <text evidence="1">Belongs to the RNA polymerase beta chain family.</text>
</comment>
<proteinExistence type="inferred from homology"/>
<keyword evidence="6" id="KW-0804">Transcription</keyword>
<dbReference type="InterPro" id="IPR015712">
    <property type="entry name" value="DNA-dir_RNA_pol_su2"/>
</dbReference>
<sequence>MSSNMQRQAIVLSRSEKCIVGTGLQRQTALDSRVSIIAEREGKIISTDSHKILLSSSGKTIIIPLVNHRCSNKNTCMHQKPRVPRGKSIKGQILAEGAATVGGEHALGKNILVAYMPWEGYNFEDAVLISERLVYEDIYTSFHIRKYEIQTDTTSQGSAEKITKEIPHLEEHLLRNLDRNGVVRLGFWVETGDILVGKLTPHIASESSYITEAGLLRAIFGLEVSTSKETSLKLPIGGRGCVIDVKWIQRDPIDIMVRVYIL</sequence>
<dbReference type="PANTHER" id="PTHR20856">
    <property type="entry name" value="DNA-DIRECTED RNA POLYMERASE I SUBUNIT 2"/>
    <property type="match status" value="1"/>
</dbReference>